<dbReference type="CDD" id="cd03443">
    <property type="entry name" value="PaaI_thioesterase"/>
    <property type="match status" value="1"/>
</dbReference>
<dbReference type="Gene3D" id="3.10.129.10">
    <property type="entry name" value="Hotdog Thioesterase"/>
    <property type="match status" value="1"/>
</dbReference>
<protein>
    <recommendedName>
        <fullName evidence="3">Thioesterase superfamily protein</fullName>
    </recommendedName>
</protein>
<keyword evidence="2" id="KW-1185">Reference proteome</keyword>
<evidence type="ECO:0000313" key="1">
    <source>
        <dbReference type="EMBL" id="TDT33056.1"/>
    </source>
</evidence>
<dbReference type="RefSeq" id="WP_133753625.1">
    <property type="nucleotide sequence ID" value="NZ_SOAW01000001.1"/>
</dbReference>
<gene>
    <name evidence="1" type="ORF">CLV29_0652</name>
</gene>
<sequence>MKPTTTWDEPAQQLRDLTDLVVRAGKSAPPPELRGLLEQAKELLRPLAAPAEEVIAEDEATMQSVETMDHDRSMLTGTANPIAPPVRKAEHNGSAEARANLGLAYQGPPGRVHGGMLAALLDHTLGGAQPRDRARFTRTLTIDYLAGTPLYTNLVVTARAEETSGRKVWLNGEITVDGQVTARARGLWVGPRDPDLD</sequence>
<accession>A0A4R7J8E6</accession>
<dbReference type="PANTHER" id="PTHR47260:SF1">
    <property type="entry name" value="UPF0644 PROTEIN PB2B4.06"/>
    <property type="match status" value="1"/>
</dbReference>
<dbReference type="InterPro" id="IPR052061">
    <property type="entry name" value="PTE-AB_protein"/>
</dbReference>
<proteinExistence type="predicted"/>
<dbReference type="OrthoDB" id="5242242at2"/>
<reference evidence="1 2" key="1">
    <citation type="submission" date="2019-03" db="EMBL/GenBank/DDBJ databases">
        <title>Genomic Encyclopedia of Archaeal and Bacterial Type Strains, Phase II (KMG-II): from individual species to whole genera.</title>
        <authorList>
            <person name="Goeker M."/>
        </authorList>
    </citation>
    <scope>NUCLEOTIDE SEQUENCE [LARGE SCALE GENOMIC DNA]</scope>
    <source>
        <strain evidence="1 2">DSM 24323</strain>
    </source>
</reference>
<organism evidence="1 2">
    <name type="scientific">Naumannella halotolerans</name>
    <dbReference type="NCBI Taxonomy" id="993414"/>
    <lineage>
        <taxon>Bacteria</taxon>
        <taxon>Bacillati</taxon>
        <taxon>Actinomycetota</taxon>
        <taxon>Actinomycetes</taxon>
        <taxon>Propionibacteriales</taxon>
        <taxon>Propionibacteriaceae</taxon>
        <taxon>Naumannella</taxon>
    </lineage>
</organism>
<dbReference type="PANTHER" id="PTHR47260">
    <property type="entry name" value="UPF0644 PROTEIN PB2B4.06"/>
    <property type="match status" value="1"/>
</dbReference>
<dbReference type="EMBL" id="SOAW01000001">
    <property type="protein sequence ID" value="TDT33056.1"/>
    <property type="molecule type" value="Genomic_DNA"/>
</dbReference>
<evidence type="ECO:0000313" key="2">
    <source>
        <dbReference type="Proteomes" id="UP000295371"/>
    </source>
</evidence>
<name>A0A4R7J8E6_9ACTN</name>
<dbReference type="AlphaFoldDB" id="A0A4R7J8E6"/>
<dbReference type="InterPro" id="IPR029069">
    <property type="entry name" value="HotDog_dom_sf"/>
</dbReference>
<comment type="caution">
    <text evidence="1">The sequence shown here is derived from an EMBL/GenBank/DDBJ whole genome shotgun (WGS) entry which is preliminary data.</text>
</comment>
<dbReference type="Proteomes" id="UP000295371">
    <property type="component" value="Unassembled WGS sequence"/>
</dbReference>
<dbReference type="SUPFAM" id="SSF54637">
    <property type="entry name" value="Thioesterase/thiol ester dehydrase-isomerase"/>
    <property type="match status" value="1"/>
</dbReference>
<evidence type="ECO:0008006" key="3">
    <source>
        <dbReference type="Google" id="ProtNLM"/>
    </source>
</evidence>